<keyword evidence="4" id="KW-0336">GPI-anchor</keyword>
<dbReference type="VEuPathDB" id="TriTrypDB:Tb09.v4.0053"/>
<dbReference type="VEuPathDB" id="TriTrypDB:Tb427_000613500"/>
<evidence type="ECO:0000256" key="5">
    <source>
        <dbReference type="ARBA" id="ARBA00022729"/>
    </source>
</evidence>
<comment type="function">
    <text evidence="1">VSG forms a coat on the surface of the parasite. The trypanosome evades the immune response of the host by expressing a series of antigenically distinct VSGs from an estimated 1000 VSG genes.</text>
</comment>
<evidence type="ECO:0000256" key="10">
    <source>
        <dbReference type="SAM" id="SignalP"/>
    </source>
</evidence>
<evidence type="ECO:0000256" key="8">
    <source>
        <dbReference type="ARBA" id="ARBA00023288"/>
    </source>
</evidence>
<evidence type="ECO:0000313" key="12">
    <source>
        <dbReference type="EMBL" id="APD73420.1"/>
    </source>
</evidence>
<keyword evidence="7" id="KW-0325">Glycoprotein</keyword>
<dbReference type="Pfam" id="PF13206">
    <property type="entry name" value="VSG_B"/>
    <property type="match status" value="1"/>
</dbReference>
<evidence type="ECO:0000256" key="4">
    <source>
        <dbReference type="ARBA" id="ARBA00022622"/>
    </source>
</evidence>
<protein>
    <submittedName>
        <fullName evidence="12">Variant surface glycoprotein 1125.1170</fullName>
    </submittedName>
</protein>
<feature type="signal peptide" evidence="10">
    <location>
        <begin position="1"/>
        <end position="22"/>
    </location>
</feature>
<comment type="subcellular location">
    <subcellularLocation>
        <location evidence="2">Cell membrane</location>
        <topology evidence="2">Lipid-anchor</topology>
        <topology evidence="2">GPI-anchor</topology>
    </subcellularLocation>
</comment>
<feature type="domain" description="Trypanosome variant surface glycoprotein B-type N-terminal" evidence="11">
    <location>
        <begin position="9"/>
        <end position="413"/>
    </location>
</feature>
<evidence type="ECO:0000256" key="7">
    <source>
        <dbReference type="ARBA" id="ARBA00023180"/>
    </source>
</evidence>
<keyword evidence="6" id="KW-0472">Membrane</keyword>
<proteinExistence type="predicted"/>
<evidence type="ECO:0000256" key="6">
    <source>
        <dbReference type="ARBA" id="ARBA00023136"/>
    </source>
</evidence>
<keyword evidence="8" id="KW-0449">Lipoprotein</keyword>
<dbReference type="EMBL" id="KX699464">
    <property type="protein sequence ID" value="APD73420.1"/>
    <property type="molecule type" value="Genomic_DNA"/>
</dbReference>
<dbReference type="VEuPathDB" id="TriTrypDB:Tb1125.Tb09.v4.0053"/>
<organism evidence="12">
    <name type="scientific">Trypanosoma brucei</name>
    <dbReference type="NCBI Taxonomy" id="5691"/>
    <lineage>
        <taxon>Eukaryota</taxon>
        <taxon>Discoba</taxon>
        <taxon>Euglenozoa</taxon>
        <taxon>Kinetoplastea</taxon>
        <taxon>Metakinetoplastina</taxon>
        <taxon>Trypanosomatida</taxon>
        <taxon>Trypanosomatidae</taxon>
        <taxon>Trypanosoma</taxon>
    </lineage>
</organism>
<dbReference type="InterPro" id="IPR025932">
    <property type="entry name" value="Trypano_VSG_B_N_dom"/>
</dbReference>
<dbReference type="GO" id="GO:0098552">
    <property type="term" value="C:side of membrane"/>
    <property type="evidence" value="ECO:0007669"/>
    <property type="project" value="UniProtKB-KW"/>
</dbReference>
<name>A0A1J0R6N9_9TRYP</name>
<accession>A0A1J0R6N9</accession>
<feature type="region of interest" description="Disordered" evidence="9">
    <location>
        <begin position="438"/>
        <end position="466"/>
    </location>
</feature>
<evidence type="ECO:0000256" key="3">
    <source>
        <dbReference type="ARBA" id="ARBA00022475"/>
    </source>
</evidence>
<keyword evidence="3" id="KW-1003">Cell membrane</keyword>
<sequence length="466" mass="50598">MKRGFAVALLLVVALNSQINDATDENQVEIAQLCTIYKLLTAPLPEQKTQETAASSTDQAPHDTMSQVLNRALKLNLTIAVEPVDVVLKDTEKYKTKKDVDNDADKKGYFKLQTDDDLNKLRKLYGEVVGAEKANKEFSQTYKTPISAVHKATLRTPIAHLYKKLLEIHKKFSKDEQQLISDEKEARLKLIEAAGGEQLKTAAADTVTAISTGPEFTTETLPWEGTNDRDANCKEAGKTEKKAGMAVATDMLCICFAKKNGAHTFCQTSALTTTDHSSAKPASDVINDWHATVKLCKETPVGDTLAQRAHYILTAVADFKARLGKNMIKVGSVTDANNGAAKVGNFYGVYVYGAAAPVCDSSTTETSAAGHGVCIDYSAVRKPGKEIPWVAKATAAATDLIRLDHQRQKLENLVIAAQSVERQMEEVLLMKDLIDKTSPTAANQPNTKATTVNDNKCKPTNATPAE</sequence>
<evidence type="ECO:0000259" key="11">
    <source>
        <dbReference type="Pfam" id="PF13206"/>
    </source>
</evidence>
<evidence type="ECO:0000256" key="1">
    <source>
        <dbReference type="ARBA" id="ARBA00002523"/>
    </source>
</evidence>
<evidence type="ECO:0000256" key="2">
    <source>
        <dbReference type="ARBA" id="ARBA00004609"/>
    </source>
</evidence>
<keyword evidence="5 10" id="KW-0732">Signal</keyword>
<reference evidence="12" key="1">
    <citation type="submission" date="2016-08" db="EMBL/GenBank/DDBJ databases">
        <title>VSG repertoire of Trypanosoma brucei EATRO 1125.</title>
        <authorList>
            <person name="Cross G.A."/>
        </authorList>
    </citation>
    <scope>NUCLEOTIDE SEQUENCE</scope>
    <source>
        <strain evidence="12">EATRO 1125</strain>
    </source>
</reference>
<evidence type="ECO:0000256" key="9">
    <source>
        <dbReference type="SAM" id="MobiDB-lite"/>
    </source>
</evidence>
<dbReference type="AlphaFoldDB" id="A0A1J0R6N9"/>
<dbReference type="GO" id="GO:0005886">
    <property type="term" value="C:plasma membrane"/>
    <property type="evidence" value="ECO:0007669"/>
    <property type="project" value="UniProtKB-SubCell"/>
</dbReference>
<feature type="chain" id="PRO_5012204540" evidence="10">
    <location>
        <begin position="23"/>
        <end position="466"/>
    </location>
</feature>